<dbReference type="EMBL" id="VLKP01000008">
    <property type="protein sequence ID" value="TWI09493.1"/>
    <property type="molecule type" value="Genomic_DNA"/>
</dbReference>
<dbReference type="InterPro" id="IPR051675">
    <property type="entry name" value="Endo/Exo/Phosphatase_dom_1"/>
</dbReference>
<dbReference type="InterPro" id="IPR004509">
    <property type="entry name" value="Competence_ComEA_HhH"/>
</dbReference>
<dbReference type="Proteomes" id="UP000316471">
    <property type="component" value="Unassembled WGS sequence"/>
</dbReference>
<name>A0A562LPI3_9GAMM</name>
<dbReference type="Gene3D" id="1.10.150.280">
    <property type="entry name" value="AF1531-like domain"/>
    <property type="match status" value="1"/>
</dbReference>
<feature type="signal peptide" evidence="1">
    <location>
        <begin position="1"/>
        <end position="26"/>
    </location>
</feature>
<dbReference type="PANTHER" id="PTHR21180:SF32">
    <property type="entry name" value="ENDONUCLEASE_EXONUCLEASE_PHOSPHATASE FAMILY DOMAIN-CONTAINING PROTEIN 1"/>
    <property type="match status" value="1"/>
</dbReference>
<dbReference type="AlphaFoldDB" id="A0A562LPI3"/>
<dbReference type="PANTHER" id="PTHR21180">
    <property type="entry name" value="ENDONUCLEASE/EXONUCLEASE/PHOSPHATASE FAMILY DOMAIN-CONTAINING PROTEIN 1"/>
    <property type="match status" value="1"/>
</dbReference>
<comment type="caution">
    <text evidence="2">The sequence shown here is derived from an EMBL/GenBank/DDBJ whole genome shotgun (WGS) entry which is preliminary data.</text>
</comment>
<proteinExistence type="predicted"/>
<dbReference type="NCBIfam" id="TIGR00426">
    <property type="entry name" value="competence protein ComEA helix-hairpin-helix repeat region"/>
    <property type="match status" value="1"/>
</dbReference>
<evidence type="ECO:0000313" key="2">
    <source>
        <dbReference type="EMBL" id="TWI09493.1"/>
    </source>
</evidence>
<organism evidence="2 3">
    <name type="scientific">Aerolutibacter ruishenii</name>
    <dbReference type="NCBI Taxonomy" id="686800"/>
    <lineage>
        <taxon>Bacteria</taxon>
        <taxon>Pseudomonadati</taxon>
        <taxon>Pseudomonadota</taxon>
        <taxon>Gammaproteobacteria</taxon>
        <taxon>Lysobacterales</taxon>
        <taxon>Lysobacteraceae</taxon>
        <taxon>Aerolutibacter</taxon>
    </lineage>
</organism>
<evidence type="ECO:0000313" key="3">
    <source>
        <dbReference type="Proteomes" id="UP000316471"/>
    </source>
</evidence>
<dbReference type="InterPro" id="IPR010994">
    <property type="entry name" value="RuvA_2-like"/>
</dbReference>
<protein>
    <submittedName>
        <fullName evidence="2">Competence protein ComEA</fullName>
    </submittedName>
</protein>
<evidence type="ECO:0000256" key="1">
    <source>
        <dbReference type="SAM" id="SignalP"/>
    </source>
</evidence>
<gene>
    <name evidence="2" type="ORF">IP93_02110</name>
</gene>
<dbReference type="RefSeq" id="WP_144815400.1">
    <property type="nucleotide sequence ID" value="NZ_VLKP01000008.1"/>
</dbReference>
<dbReference type="GO" id="GO:0015627">
    <property type="term" value="C:type II protein secretion system complex"/>
    <property type="evidence" value="ECO:0007669"/>
    <property type="project" value="TreeGrafter"/>
</dbReference>
<sequence length="99" mass="10583">MTNITGRLRGLLLAVLLALACQPALATEQVDINTADVGTLDRVLVNIGPAKAEAIVAYRTANGPFRSVEQLALVKGIGLKTIEKNRDRIVVGVAPPRRR</sequence>
<dbReference type="PROSITE" id="PS51257">
    <property type="entry name" value="PROKAR_LIPOPROTEIN"/>
    <property type="match status" value="1"/>
</dbReference>
<dbReference type="SUPFAM" id="SSF47781">
    <property type="entry name" value="RuvA domain 2-like"/>
    <property type="match status" value="1"/>
</dbReference>
<dbReference type="GO" id="GO:0015628">
    <property type="term" value="P:protein secretion by the type II secretion system"/>
    <property type="evidence" value="ECO:0007669"/>
    <property type="project" value="TreeGrafter"/>
</dbReference>
<dbReference type="Pfam" id="PF12836">
    <property type="entry name" value="HHH_3"/>
    <property type="match status" value="1"/>
</dbReference>
<accession>A0A562LPI3</accession>
<keyword evidence="1" id="KW-0732">Signal</keyword>
<feature type="chain" id="PRO_5022128208" evidence="1">
    <location>
        <begin position="27"/>
        <end position="99"/>
    </location>
</feature>
<reference evidence="2 3" key="1">
    <citation type="journal article" date="2015" name="Stand. Genomic Sci.">
        <title>Genomic Encyclopedia of Bacterial and Archaeal Type Strains, Phase III: the genomes of soil and plant-associated and newly described type strains.</title>
        <authorList>
            <person name="Whitman W.B."/>
            <person name="Woyke T."/>
            <person name="Klenk H.P."/>
            <person name="Zhou Y."/>
            <person name="Lilburn T.G."/>
            <person name="Beck B.J."/>
            <person name="De Vos P."/>
            <person name="Vandamme P."/>
            <person name="Eisen J.A."/>
            <person name="Garrity G."/>
            <person name="Hugenholtz P."/>
            <person name="Kyrpides N.C."/>
        </authorList>
    </citation>
    <scope>NUCLEOTIDE SEQUENCE [LARGE SCALE GENOMIC DNA]</scope>
    <source>
        <strain evidence="2 3">CGMCC 1.10136</strain>
    </source>
</reference>
<dbReference type="OrthoDB" id="7510573at2"/>
<keyword evidence="3" id="KW-1185">Reference proteome</keyword>